<keyword evidence="2" id="KW-1185">Reference proteome</keyword>
<feature type="compositionally biased region" description="Low complexity" evidence="1">
    <location>
        <begin position="82"/>
        <end position="106"/>
    </location>
</feature>
<protein>
    <submittedName>
        <fullName evidence="3">Bromodomain adjacent to zinc finger domain protein 2B</fullName>
    </submittedName>
</protein>
<dbReference type="RefSeq" id="XP_045556330.1">
    <property type="nucleotide sequence ID" value="XM_045700374.1"/>
</dbReference>
<reference evidence="3" key="1">
    <citation type="submission" date="2025-08" db="UniProtKB">
        <authorList>
            <consortium name="RefSeq"/>
        </authorList>
    </citation>
    <scope>IDENTIFICATION</scope>
</reference>
<evidence type="ECO:0000313" key="3">
    <source>
        <dbReference type="RefSeq" id="XP_045556330.1"/>
    </source>
</evidence>
<dbReference type="GeneID" id="123728319"/>
<accession>A0ABM3DBZ9</accession>
<name>A0ABM3DBZ9_SALSA</name>
<evidence type="ECO:0000313" key="2">
    <source>
        <dbReference type="Proteomes" id="UP001652741"/>
    </source>
</evidence>
<evidence type="ECO:0000256" key="1">
    <source>
        <dbReference type="SAM" id="MobiDB-lite"/>
    </source>
</evidence>
<gene>
    <name evidence="3" type="primary">LOC123728319</name>
</gene>
<proteinExistence type="predicted"/>
<feature type="compositionally biased region" description="Low complexity" evidence="1">
    <location>
        <begin position="33"/>
        <end position="45"/>
    </location>
</feature>
<sequence length="145" mass="15192">MKEAQDKRNSLPHSLPSNPPTLVPSQHCPSPPTLSQSSPLSLQTSRPREEGLQQHLSVIQSTGLAASSKPLALLTQPRRETSPSPLSASPIPLITSPKGRTTSSPQAAQATAFLAAAPAPVPLHFPVPRHTPVLLASNLPSPHVA</sequence>
<feature type="region of interest" description="Disordered" evidence="1">
    <location>
        <begin position="1"/>
        <end position="106"/>
    </location>
</feature>
<feature type="compositionally biased region" description="Polar residues" evidence="1">
    <location>
        <begin position="54"/>
        <end position="65"/>
    </location>
</feature>
<dbReference type="Proteomes" id="UP001652741">
    <property type="component" value="Chromosome ssa17"/>
</dbReference>
<organism evidence="2 3">
    <name type="scientific">Salmo salar</name>
    <name type="common">Atlantic salmon</name>
    <dbReference type="NCBI Taxonomy" id="8030"/>
    <lineage>
        <taxon>Eukaryota</taxon>
        <taxon>Metazoa</taxon>
        <taxon>Chordata</taxon>
        <taxon>Craniata</taxon>
        <taxon>Vertebrata</taxon>
        <taxon>Euteleostomi</taxon>
        <taxon>Actinopterygii</taxon>
        <taxon>Neopterygii</taxon>
        <taxon>Teleostei</taxon>
        <taxon>Protacanthopterygii</taxon>
        <taxon>Salmoniformes</taxon>
        <taxon>Salmonidae</taxon>
        <taxon>Salmoninae</taxon>
        <taxon>Salmo</taxon>
    </lineage>
</organism>
<feature type="non-terminal residue" evidence="3">
    <location>
        <position position="145"/>
    </location>
</feature>